<reference evidence="2" key="1">
    <citation type="journal article" date="2023" name="Mol. Phylogenet. Evol.">
        <title>Genome-scale phylogeny and comparative genomics of the fungal order Sordariales.</title>
        <authorList>
            <person name="Hensen N."/>
            <person name="Bonometti L."/>
            <person name="Westerberg I."/>
            <person name="Brannstrom I.O."/>
            <person name="Guillou S."/>
            <person name="Cros-Aarteil S."/>
            <person name="Calhoun S."/>
            <person name="Haridas S."/>
            <person name="Kuo A."/>
            <person name="Mondo S."/>
            <person name="Pangilinan J."/>
            <person name="Riley R."/>
            <person name="LaButti K."/>
            <person name="Andreopoulos B."/>
            <person name="Lipzen A."/>
            <person name="Chen C."/>
            <person name="Yan M."/>
            <person name="Daum C."/>
            <person name="Ng V."/>
            <person name="Clum A."/>
            <person name="Steindorff A."/>
            <person name="Ohm R.A."/>
            <person name="Martin F."/>
            <person name="Silar P."/>
            <person name="Natvig D.O."/>
            <person name="Lalanne C."/>
            <person name="Gautier V."/>
            <person name="Ament-Velasquez S.L."/>
            <person name="Kruys A."/>
            <person name="Hutchinson M.I."/>
            <person name="Powell A.J."/>
            <person name="Barry K."/>
            <person name="Miller A.N."/>
            <person name="Grigoriev I.V."/>
            <person name="Debuchy R."/>
            <person name="Gladieux P."/>
            <person name="Hiltunen Thoren M."/>
            <person name="Johannesson H."/>
        </authorList>
    </citation>
    <scope>NUCLEOTIDE SEQUENCE</scope>
    <source>
        <strain evidence="2">CBS 955.72</strain>
    </source>
</reference>
<feature type="transmembrane region" description="Helical" evidence="1">
    <location>
        <begin position="490"/>
        <end position="509"/>
    </location>
</feature>
<evidence type="ECO:0000256" key="1">
    <source>
        <dbReference type="SAM" id="Phobius"/>
    </source>
</evidence>
<keyword evidence="1" id="KW-0812">Transmembrane</keyword>
<feature type="transmembrane region" description="Helical" evidence="1">
    <location>
        <begin position="62"/>
        <end position="80"/>
    </location>
</feature>
<feature type="transmembrane region" description="Helical" evidence="1">
    <location>
        <begin position="161"/>
        <end position="182"/>
    </location>
</feature>
<feature type="transmembrane region" description="Helical" evidence="1">
    <location>
        <begin position="292"/>
        <end position="312"/>
    </location>
</feature>
<feature type="transmembrane region" description="Helical" evidence="1">
    <location>
        <begin position="194"/>
        <end position="214"/>
    </location>
</feature>
<dbReference type="InterPro" id="IPR010640">
    <property type="entry name" value="Low_temperature_requirement_A"/>
</dbReference>
<dbReference type="Proteomes" id="UP001275084">
    <property type="component" value="Unassembled WGS sequence"/>
</dbReference>
<comment type="caution">
    <text evidence="2">The sequence shown here is derived from an EMBL/GenBank/DDBJ whole genome shotgun (WGS) entry which is preliminary data.</text>
</comment>
<accession>A0AAJ0HT73</accession>
<feature type="transmembrane region" description="Helical" evidence="1">
    <location>
        <begin position="260"/>
        <end position="280"/>
    </location>
</feature>
<protein>
    <recommendedName>
        <fullName evidence="4">Low temperature requirement A</fullName>
    </recommendedName>
</protein>
<name>A0AAJ0HT73_9PEZI</name>
<feature type="transmembrane region" description="Helical" evidence="1">
    <location>
        <begin position="549"/>
        <end position="570"/>
    </location>
</feature>
<dbReference type="EMBL" id="JAUIQD010000002">
    <property type="protein sequence ID" value="KAK3360751.1"/>
    <property type="molecule type" value="Genomic_DNA"/>
</dbReference>
<feature type="transmembrane region" description="Helical" evidence="1">
    <location>
        <begin position="226"/>
        <end position="248"/>
    </location>
</feature>
<dbReference type="PANTHER" id="PTHR42101:SF1">
    <property type="entry name" value="LOW TEMPERATURE REQUIREMENT A"/>
    <property type="match status" value="1"/>
</dbReference>
<feature type="transmembrane region" description="Helical" evidence="1">
    <location>
        <begin position="92"/>
        <end position="111"/>
    </location>
</feature>
<evidence type="ECO:0008006" key="4">
    <source>
        <dbReference type="Google" id="ProtNLM"/>
    </source>
</evidence>
<keyword evidence="3" id="KW-1185">Reference proteome</keyword>
<dbReference type="AlphaFoldDB" id="A0AAJ0HT73"/>
<reference evidence="2" key="2">
    <citation type="submission" date="2023-06" db="EMBL/GenBank/DDBJ databases">
        <authorList>
            <consortium name="Lawrence Berkeley National Laboratory"/>
            <person name="Haridas S."/>
            <person name="Hensen N."/>
            <person name="Bonometti L."/>
            <person name="Westerberg I."/>
            <person name="Brannstrom I.O."/>
            <person name="Guillou S."/>
            <person name="Cros-Aarteil S."/>
            <person name="Calhoun S."/>
            <person name="Kuo A."/>
            <person name="Mondo S."/>
            <person name="Pangilinan J."/>
            <person name="Riley R."/>
            <person name="Labutti K."/>
            <person name="Andreopoulos B."/>
            <person name="Lipzen A."/>
            <person name="Chen C."/>
            <person name="Yanf M."/>
            <person name="Daum C."/>
            <person name="Ng V."/>
            <person name="Clum A."/>
            <person name="Steindorff A."/>
            <person name="Ohm R."/>
            <person name="Martin F."/>
            <person name="Silar P."/>
            <person name="Natvig D."/>
            <person name="Lalanne C."/>
            <person name="Gautier V."/>
            <person name="Ament-Velasquez S.L."/>
            <person name="Kruys A."/>
            <person name="Hutchinson M.I."/>
            <person name="Powell A.J."/>
            <person name="Barry K."/>
            <person name="Miller A.N."/>
            <person name="Grigoriev I.V."/>
            <person name="Debuchy R."/>
            <person name="Gladieux P."/>
            <person name="Thoren M.H."/>
            <person name="Johannesson H."/>
        </authorList>
    </citation>
    <scope>NUCLEOTIDE SEQUENCE</scope>
    <source>
        <strain evidence="2">CBS 955.72</strain>
    </source>
</reference>
<dbReference type="PANTHER" id="PTHR42101">
    <property type="entry name" value="CHROMOSOME 16, WHOLE GENOME SHOTGUN SEQUENCE"/>
    <property type="match status" value="1"/>
</dbReference>
<evidence type="ECO:0000313" key="3">
    <source>
        <dbReference type="Proteomes" id="UP001275084"/>
    </source>
</evidence>
<gene>
    <name evidence="2" type="ORF">B0T25DRAFT_496756</name>
</gene>
<keyword evidence="1" id="KW-1133">Transmembrane helix</keyword>
<feature type="transmembrane region" description="Helical" evidence="1">
    <location>
        <begin position="521"/>
        <end position="543"/>
    </location>
</feature>
<dbReference type="Pfam" id="PF06772">
    <property type="entry name" value="LtrA"/>
    <property type="match status" value="1"/>
</dbReference>
<keyword evidence="1" id="KW-0472">Membrane</keyword>
<organism evidence="2 3">
    <name type="scientific">Lasiosphaeria hispida</name>
    <dbReference type="NCBI Taxonomy" id="260671"/>
    <lineage>
        <taxon>Eukaryota</taxon>
        <taxon>Fungi</taxon>
        <taxon>Dikarya</taxon>
        <taxon>Ascomycota</taxon>
        <taxon>Pezizomycotina</taxon>
        <taxon>Sordariomycetes</taxon>
        <taxon>Sordariomycetidae</taxon>
        <taxon>Sordariales</taxon>
        <taxon>Lasiosphaeriaceae</taxon>
        <taxon>Lasiosphaeria</taxon>
    </lineage>
</organism>
<evidence type="ECO:0000313" key="2">
    <source>
        <dbReference type="EMBL" id="KAK3360751.1"/>
    </source>
</evidence>
<proteinExistence type="predicted"/>
<sequence>MAHHEKAHDGYVQATKAAEPVSKSAKILHRRQEENLPIFGDLVEHADATHLRYHEREDARNIELFFDLFFVAIFSTFTKNHEINSNEALSSYAVYFGVIWASWLQVCLYDVRFGFDSIFERSTKAIQMCAFIGFASTTASLEMGPTPEVGKEAALSGFQSLNFLMIVSRALFALQYAVAYVLVGRKHPPAKMPLLITAIMYASASTIYSLLYKFVLLDSGNASGFYGYYAIIAFELSVMSLVVARYECVSFKETHLHKRLMVLTLMILGEGIIVCAFSFAKISSKTGWTANSFGQALCVILSIYFIYCLYFGNSGIEAPLYFRPVKQQLYAMLHLPFHLSLALTLEGLRTWTVIANVQYNFKKVYGYIEKVIGETPDVFRLEEFNATTGADIVDSLNSTAKTFKFDKSASWDYMQTALTKMNLAWQDDAATIGTQTKSDVLKYYFTEFVSLFQNEQFVSNSMVVPSVQIEAAKGSGVAQMNAYFAVFKMIFIYFFICTALVMIVLGVFRRMTLGVRDRYDNVMITVRMAMGLFLGLLGLLGLMDDRITSYINSGVLLPTLLFVLLFVVMFEKGLTIFAIKQGKKFSNTVRKDDPEYGQKLNMDAKSVGEEDAY</sequence>